<protein>
    <submittedName>
        <fullName evidence="1">DUF885 domain-containing protein</fullName>
    </submittedName>
</protein>
<evidence type="ECO:0000313" key="2">
    <source>
        <dbReference type="Proteomes" id="UP001592528"/>
    </source>
</evidence>
<evidence type="ECO:0000313" key="1">
    <source>
        <dbReference type="EMBL" id="MFC1403861.1"/>
    </source>
</evidence>
<dbReference type="InterPro" id="IPR010281">
    <property type="entry name" value="DUF885"/>
</dbReference>
<organism evidence="1 2">
    <name type="scientific">Streptacidiphilus cavernicola</name>
    <dbReference type="NCBI Taxonomy" id="3342716"/>
    <lineage>
        <taxon>Bacteria</taxon>
        <taxon>Bacillati</taxon>
        <taxon>Actinomycetota</taxon>
        <taxon>Actinomycetes</taxon>
        <taxon>Kitasatosporales</taxon>
        <taxon>Streptomycetaceae</taxon>
        <taxon>Streptacidiphilus</taxon>
    </lineage>
</organism>
<gene>
    <name evidence="1" type="ORF">ACEZDJ_21450</name>
</gene>
<accession>A0ABV6UQX5</accession>
<keyword evidence="2" id="KW-1185">Reference proteome</keyword>
<dbReference type="RefSeq" id="WP_030252327.1">
    <property type="nucleotide sequence ID" value="NZ_JBHEZZ010000012.1"/>
</dbReference>
<name>A0ABV6UQX5_9ACTN</name>
<dbReference type="PANTHER" id="PTHR33361:SF2">
    <property type="entry name" value="DUF885 DOMAIN-CONTAINING PROTEIN"/>
    <property type="match status" value="1"/>
</dbReference>
<dbReference type="EMBL" id="JBHEZZ010000012">
    <property type="protein sequence ID" value="MFC1403861.1"/>
    <property type="molecule type" value="Genomic_DNA"/>
</dbReference>
<comment type="caution">
    <text evidence="1">The sequence shown here is derived from an EMBL/GenBank/DDBJ whole genome shotgun (WGS) entry which is preliminary data.</text>
</comment>
<dbReference type="PANTHER" id="PTHR33361">
    <property type="entry name" value="GLR0591 PROTEIN"/>
    <property type="match status" value="1"/>
</dbReference>
<dbReference type="Proteomes" id="UP001592528">
    <property type="component" value="Unassembled WGS sequence"/>
</dbReference>
<reference evidence="1 2" key="1">
    <citation type="submission" date="2024-09" db="EMBL/GenBank/DDBJ databases">
        <authorList>
            <person name="Lee S.D."/>
        </authorList>
    </citation>
    <scope>NUCLEOTIDE SEQUENCE [LARGE SCALE GENOMIC DNA]</scope>
    <source>
        <strain evidence="1 2">N1-5</strain>
    </source>
</reference>
<proteinExistence type="predicted"/>
<dbReference type="Pfam" id="PF05960">
    <property type="entry name" value="DUF885"/>
    <property type="match status" value="1"/>
</dbReference>
<sequence>MSDDEMTPRRIADQHVEKVVALDPGVAAWLGLNPGDDRQADLSPEGFEAEAEAARTTLAALDAIPAGSTEDPAEQACARLLRERLTAELQLHDAGDHLRSLRNINSPLHGVRNIFTVMPTDTDENWATVAGRLRHVPGALAGYRASLTEGIARGLLAAPRQAEVVIGQLAAWSGQDTGGAGWFADFVAPAPERLRPELDAAAREAAGAAAGLGDWLRDDYLPAAQGTPDAVGRERYLRSARWSTGADLDLDEAYSWAWSEFHTTLAAMRTEAERILPGAGVLEAMAHLNEHGPAIKGQEEVRAWLQQLMDDAVEALDGVHFDITGPLRRVESCLAPAGSAAAPYYSGPSLDFSRPGRTYLPTLGRESFPTWQIVSTWYHEGVPGHHLQLASWTAAADRLSRYQVTLGKVSANVEGWALYAERLMDDLGFLTDAGLRLGYLDKQMLRIIRVIIDIGMHLQLAVPADSGFHPGERWTPELATAFMAAHHGSPAARRDSEIVRYLGLPGQAIGYKLGERAWLRGREAARSRAGAAFDLKAWHMKALVQGSFGLDDLADNLAGL</sequence>